<accession>A0A225VDP5</accession>
<name>A0A225VDP5_9STRA</name>
<dbReference type="InterPro" id="IPR057670">
    <property type="entry name" value="SH3_retrovirus"/>
</dbReference>
<dbReference type="Pfam" id="PF25597">
    <property type="entry name" value="SH3_retrovirus"/>
    <property type="match status" value="1"/>
</dbReference>
<evidence type="ECO:0000259" key="1">
    <source>
        <dbReference type="Pfam" id="PF25597"/>
    </source>
</evidence>
<reference evidence="3" key="1">
    <citation type="submission" date="2017-03" db="EMBL/GenBank/DDBJ databases">
        <title>Phytopthora megakarya and P. palmivora, two closely related causual agents of cacao black pod achieved similar genome size and gene model numbers by different mechanisms.</title>
        <authorList>
            <person name="Ali S."/>
            <person name="Shao J."/>
            <person name="Larry D.J."/>
            <person name="Kronmiller B."/>
            <person name="Shen D."/>
            <person name="Strem M.D."/>
            <person name="Melnick R.L."/>
            <person name="Guiltinan M.J."/>
            <person name="Tyler B.M."/>
            <person name="Meinhardt L.W."/>
            <person name="Bailey B.A."/>
        </authorList>
    </citation>
    <scope>NUCLEOTIDE SEQUENCE [LARGE SCALE GENOMIC DNA]</scope>
    <source>
        <strain evidence="3">zdho120</strain>
    </source>
</reference>
<evidence type="ECO:0000313" key="2">
    <source>
        <dbReference type="EMBL" id="OWZ03495.1"/>
    </source>
</evidence>
<sequence>MNGVVLPRVRRMLTSVDLADLLWGEAFASLAGETPYAGRFRERPDVSELRIWGCLTFSFTQKVLRKGKPKNLGKPGIFLGYAKNSISYQEMDLKSGKVQELRTVAFAEDWTIGVM</sequence>
<dbReference type="EMBL" id="NBNE01005487">
    <property type="protein sequence ID" value="OWZ03495.1"/>
    <property type="molecule type" value="Genomic_DNA"/>
</dbReference>
<dbReference type="Proteomes" id="UP000198211">
    <property type="component" value="Unassembled WGS sequence"/>
</dbReference>
<keyword evidence="3" id="KW-1185">Reference proteome</keyword>
<proteinExistence type="predicted"/>
<gene>
    <name evidence="2" type="ORF">PHMEG_00024767</name>
</gene>
<dbReference type="AlphaFoldDB" id="A0A225VDP5"/>
<protein>
    <submittedName>
        <fullName evidence="2">Polyprotein</fullName>
    </submittedName>
</protein>
<evidence type="ECO:0000313" key="3">
    <source>
        <dbReference type="Proteomes" id="UP000198211"/>
    </source>
</evidence>
<dbReference type="OrthoDB" id="120564at2759"/>
<organism evidence="2 3">
    <name type="scientific">Phytophthora megakarya</name>
    <dbReference type="NCBI Taxonomy" id="4795"/>
    <lineage>
        <taxon>Eukaryota</taxon>
        <taxon>Sar</taxon>
        <taxon>Stramenopiles</taxon>
        <taxon>Oomycota</taxon>
        <taxon>Peronosporomycetes</taxon>
        <taxon>Peronosporales</taxon>
        <taxon>Peronosporaceae</taxon>
        <taxon>Phytophthora</taxon>
    </lineage>
</organism>
<feature type="domain" description="Retroviral polymerase SH3-like" evidence="1">
    <location>
        <begin position="54"/>
        <end position="109"/>
    </location>
</feature>
<comment type="caution">
    <text evidence="2">The sequence shown here is derived from an EMBL/GenBank/DDBJ whole genome shotgun (WGS) entry which is preliminary data.</text>
</comment>